<comment type="caution">
    <text evidence="7">The sequence shown here is derived from an EMBL/GenBank/DDBJ whole genome shotgun (WGS) entry which is preliminary data.</text>
</comment>
<feature type="transmembrane region" description="Helical" evidence="6">
    <location>
        <begin position="118"/>
        <end position="140"/>
    </location>
</feature>
<dbReference type="Pfam" id="PF03706">
    <property type="entry name" value="LPG_synthase_TM"/>
    <property type="match status" value="1"/>
</dbReference>
<keyword evidence="3 6" id="KW-0812">Transmembrane</keyword>
<sequence length="294" mass="33011">MAAYRKQLVTAAKILISVALLYFIFTKIDLIDVVDVLKKTRPQFLALALLFFVLSKIIAAFRLNLYLYQLQIYLSHISNLKLYLLGMFYNLFLPGGIGGDAYKGYVIKQKFKVKTKRVVAVLLLDRLSGLLLLFVYACVLATLLHDESLARFKPLVGLLGLFSIVVFWWVNKTFFKDTLPVFWKSFACSALVQLAQLISAWFILKALSISLQTVAYLFIFLVSSMVSVIPLTIGGIGSREVTFFYGAQLFGLAENTSVGISMVFFLITAFVSLLGIGYHFKKPELTTKTKETVS</sequence>
<evidence type="ECO:0000256" key="4">
    <source>
        <dbReference type="ARBA" id="ARBA00022989"/>
    </source>
</evidence>
<organism evidence="7 8">
    <name type="scientific">Pelagihabitans pacificus</name>
    <dbReference type="NCBI Taxonomy" id="2696054"/>
    <lineage>
        <taxon>Bacteria</taxon>
        <taxon>Pseudomonadati</taxon>
        <taxon>Bacteroidota</taxon>
        <taxon>Flavobacteriia</taxon>
        <taxon>Flavobacteriales</taxon>
        <taxon>Flavobacteriaceae</taxon>
        <taxon>Pelagihabitans</taxon>
    </lineage>
</organism>
<proteinExistence type="predicted"/>
<keyword evidence="5 6" id="KW-0472">Membrane</keyword>
<evidence type="ECO:0000313" key="8">
    <source>
        <dbReference type="Proteomes" id="UP000707206"/>
    </source>
</evidence>
<protein>
    <submittedName>
        <fullName evidence="7">Flippase-like domain-containing protein</fullName>
    </submittedName>
</protein>
<feature type="transmembrane region" description="Helical" evidence="6">
    <location>
        <begin position="152"/>
        <end position="170"/>
    </location>
</feature>
<dbReference type="InterPro" id="IPR022791">
    <property type="entry name" value="L-PG_synthase/AglD"/>
</dbReference>
<dbReference type="PANTHER" id="PTHR40277:SF1">
    <property type="entry name" value="BLL5419 PROTEIN"/>
    <property type="match status" value="1"/>
</dbReference>
<comment type="subcellular location">
    <subcellularLocation>
        <location evidence="1">Cell membrane</location>
        <topology evidence="1">Multi-pass membrane protein</topology>
    </subcellularLocation>
</comment>
<feature type="transmembrane region" description="Helical" evidence="6">
    <location>
        <begin position="258"/>
        <end position="280"/>
    </location>
</feature>
<gene>
    <name evidence="7" type="ORF">FK220_000675</name>
</gene>
<dbReference type="EMBL" id="VIKU02000001">
    <property type="protein sequence ID" value="NHF57834.1"/>
    <property type="molecule type" value="Genomic_DNA"/>
</dbReference>
<evidence type="ECO:0000256" key="6">
    <source>
        <dbReference type="SAM" id="Phobius"/>
    </source>
</evidence>
<dbReference type="GO" id="GO:0005886">
    <property type="term" value="C:plasma membrane"/>
    <property type="evidence" value="ECO:0007669"/>
    <property type="project" value="UniProtKB-SubCell"/>
</dbReference>
<evidence type="ECO:0000256" key="5">
    <source>
        <dbReference type="ARBA" id="ARBA00023136"/>
    </source>
</evidence>
<reference evidence="7" key="2">
    <citation type="submission" date="2020-03" db="EMBL/GenBank/DDBJ databases">
        <title>Flavobacteriaceae bacterium strain TP-CH-4, a member of the family Flavobacteriaceae isolated from a deep-sea seamount.</title>
        <authorList>
            <person name="Zhang D.-C."/>
        </authorList>
    </citation>
    <scope>NUCLEOTIDE SEQUENCE</scope>
    <source>
        <strain evidence="7">TP-CH-4</strain>
    </source>
</reference>
<keyword evidence="2" id="KW-1003">Cell membrane</keyword>
<evidence type="ECO:0000256" key="1">
    <source>
        <dbReference type="ARBA" id="ARBA00004651"/>
    </source>
</evidence>
<name>A0A967APF0_9FLAO</name>
<accession>A0A967APF0</accession>
<feature type="transmembrane region" description="Helical" evidence="6">
    <location>
        <begin position="216"/>
        <end position="238"/>
    </location>
</feature>
<keyword evidence="4 6" id="KW-1133">Transmembrane helix</keyword>
<dbReference type="RefSeq" id="WP_152572363.1">
    <property type="nucleotide sequence ID" value="NZ_VIKU02000001.1"/>
</dbReference>
<dbReference type="Proteomes" id="UP000707206">
    <property type="component" value="Unassembled WGS sequence"/>
</dbReference>
<reference evidence="7" key="1">
    <citation type="submission" date="2019-07" db="EMBL/GenBank/DDBJ databases">
        <authorList>
            <person name="De-Chao Zhang Q."/>
        </authorList>
    </citation>
    <scope>NUCLEOTIDE SEQUENCE</scope>
    <source>
        <strain evidence="7">TP-CH-4</strain>
    </source>
</reference>
<evidence type="ECO:0000313" key="7">
    <source>
        <dbReference type="EMBL" id="NHF57834.1"/>
    </source>
</evidence>
<evidence type="ECO:0000256" key="3">
    <source>
        <dbReference type="ARBA" id="ARBA00022692"/>
    </source>
</evidence>
<feature type="transmembrane region" description="Helical" evidence="6">
    <location>
        <begin position="182"/>
        <end position="204"/>
    </location>
</feature>
<dbReference type="AlphaFoldDB" id="A0A967APF0"/>
<dbReference type="NCBIfam" id="TIGR00374">
    <property type="entry name" value="flippase-like domain"/>
    <property type="match status" value="1"/>
</dbReference>
<dbReference type="PANTHER" id="PTHR40277">
    <property type="entry name" value="BLL5419 PROTEIN"/>
    <property type="match status" value="1"/>
</dbReference>
<feature type="transmembrane region" description="Helical" evidence="6">
    <location>
        <begin position="80"/>
        <end position="98"/>
    </location>
</feature>
<feature type="transmembrane region" description="Helical" evidence="6">
    <location>
        <begin position="45"/>
        <end position="68"/>
    </location>
</feature>
<keyword evidence="8" id="KW-1185">Reference proteome</keyword>
<evidence type="ECO:0000256" key="2">
    <source>
        <dbReference type="ARBA" id="ARBA00022475"/>
    </source>
</evidence>
<feature type="transmembrane region" description="Helical" evidence="6">
    <location>
        <begin position="7"/>
        <end position="25"/>
    </location>
</feature>